<feature type="transmembrane region" description="Helical" evidence="1">
    <location>
        <begin position="187"/>
        <end position="204"/>
    </location>
</feature>
<dbReference type="RefSeq" id="WP_183983162.1">
    <property type="nucleotide sequence ID" value="NZ_JACIEV010000003.1"/>
</dbReference>
<sequence>MKKLSLAIVAVAAIAAAAPASATVLGTYTPAGASTSSNGTLLQTFNSCTSTSCTGMSGTFSILTPPANSNGAPPASSNPAGTPYLSVLANNSATYTFASPVSAFQFDWGSIDTYNTLVVNYVGGSKTFVPGSTDFNNTVANGNQTSSQTNGLFRVFGTAGEQFTSVTFQNGNQNSFEVDNIAAVPEPATWAMMVLGFGAVGFAARRRSKVAGRVVAA</sequence>
<accession>A0A840FHP2</accession>
<feature type="signal peptide" evidence="2">
    <location>
        <begin position="1"/>
        <end position="22"/>
    </location>
</feature>
<comment type="caution">
    <text evidence="4">The sequence shown here is derived from an EMBL/GenBank/DDBJ whole genome shotgun (WGS) entry which is preliminary data.</text>
</comment>
<evidence type="ECO:0000313" key="5">
    <source>
        <dbReference type="Proteomes" id="UP000529795"/>
    </source>
</evidence>
<evidence type="ECO:0000256" key="2">
    <source>
        <dbReference type="SAM" id="SignalP"/>
    </source>
</evidence>
<proteinExistence type="predicted"/>
<organism evidence="4 5">
    <name type="scientific">Sphingomonas jinjuensis</name>
    <dbReference type="NCBI Taxonomy" id="535907"/>
    <lineage>
        <taxon>Bacteria</taxon>
        <taxon>Pseudomonadati</taxon>
        <taxon>Pseudomonadota</taxon>
        <taxon>Alphaproteobacteria</taxon>
        <taxon>Sphingomonadales</taxon>
        <taxon>Sphingomonadaceae</taxon>
        <taxon>Sphingomonas</taxon>
    </lineage>
</organism>
<dbReference type="AlphaFoldDB" id="A0A840FHP2"/>
<gene>
    <name evidence="4" type="ORF">GGQ80_001390</name>
</gene>
<name>A0A840FHP2_9SPHN</name>
<dbReference type="InterPro" id="IPR013424">
    <property type="entry name" value="Ice-binding_C"/>
</dbReference>
<evidence type="ECO:0000256" key="1">
    <source>
        <dbReference type="SAM" id="Phobius"/>
    </source>
</evidence>
<feature type="domain" description="Ice-binding protein C-terminal" evidence="3">
    <location>
        <begin position="183"/>
        <end position="207"/>
    </location>
</feature>
<evidence type="ECO:0000313" key="4">
    <source>
        <dbReference type="EMBL" id="MBB4153488.1"/>
    </source>
</evidence>
<keyword evidence="1" id="KW-0472">Membrane</keyword>
<evidence type="ECO:0000259" key="3">
    <source>
        <dbReference type="Pfam" id="PF07589"/>
    </source>
</evidence>
<dbReference type="NCBIfam" id="NF035944">
    <property type="entry name" value="PEPxxWA-CTERM"/>
    <property type="match status" value="1"/>
</dbReference>
<feature type="chain" id="PRO_5032510008" description="Ice-binding protein C-terminal domain-containing protein" evidence="2">
    <location>
        <begin position="23"/>
        <end position="217"/>
    </location>
</feature>
<keyword evidence="2" id="KW-0732">Signal</keyword>
<keyword evidence="1" id="KW-1133">Transmembrane helix</keyword>
<protein>
    <recommendedName>
        <fullName evidence="3">Ice-binding protein C-terminal domain-containing protein</fullName>
    </recommendedName>
</protein>
<dbReference type="Pfam" id="PF07589">
    <property type="entry name" value="PEP-CTERM"/>
    <property type="match status" value="1"/>
</dbReference>
<dbReference type="NCBIfam" id="TIGR02595">
    <property type="entry name" value="PEP_CTERM"/>
    <property type="match status" value="1"/>
</dbReference>
<keyword evidence="1" id="KW-0812">Transmembrane</keyword>
<reference evidence="4 5" key="1">
    <citation type="submission" date="2020-08" db="EMBL/GenBank/DDBJ databases">
        <title>Genomic Encyclopedia of Type Strains, Phase IV (KMG-IV): sequencing the most valuable type-strain genomes for metagenomic binning, comparative biology and taxonomic classification.</title>
        <authorList>
            <person name="Goeker M."/>
        </authorList>
    </citation>
    <scope>NUCLEOTIDE SEQUENCE [LARGE SCALE GENOMIC DNA]</scope>
    <source>
        <strain evidence="4 5">YC6723</strain>
    </source>
</reference>
<dbReference type="EMBL" id="JACIEV010000003">
    <property type="protein sequence ID" value="MBB4153488.1"/>
    <property type="molecule type" value="Genomic_DNA"/>
</dbReference>
<keyword evidence="5" id="KW-1185">Reference proteome</keyword>
<dbReference type="Proteomes" id="UP000529795">
    <property type="component" value="Unassembled WGS sequence"/>
</dbReference>